<organism evidence="7 8">
    <name type="scientific">Haematococcus lacustris</name>
    <name type="common">Green alga</name>
    <name type="synonym">Haematococcus pluvialis</name>
    <dbReference type="NCBI Taxonomy" id="44745"/>
    <lineage>
        <taxon>Eukaryota</taxon>
        <taxon>Viridiplantae</taxon>
        <taxon>Chlorophyta</taxon>
        <taxon>core chlorophytes</taxon>
        <taxon>Chlorophyceae</taxon>
        <taxon>CS clade</taxon>
        <taxon>Chlamydomonadales</taxon>
        <taxon>Haematococcaceae</taxon>
        <taxon>Haematococcus</taxon>
    </lineage>
</organism>
<dbReference type="PANTHER" id="PTHR15217:SF0">
    <property type="entry name" value="PRE-MRNA-SPLICING REGULATOR WTAP"/>
    <property type="match status" value="1"/>
</dbReference>
<keyword evidence="3" id="KW-0507">mRNA processing</keyword>
<dbReference type="GO" id="GO:0000381">
    <property type="term" value="P:regulation of alternative mRNA splicing, via spliceosome"/>
    <property type="evidence" value="ECO:0007669"/>
    <property type="project" value="InterPro"/>
</dbReference>
<keyword evidence="6" id="KW-0175">Coiled coil</keyword>
<dbReference type="Pfam" id="PF17098">
    <property type="entry name" value="Wtap"/>
    <property type="match status" value="1"/>
</dbReference>
<dbReference type="AlphaFoldDB" id="A0A699YKX4"/>
<dbReference type="PANTHER" id="PTHR15217">
    <property type="entry name" value="WILMS' TUMOR 1-ASSOCIATING PROTEIN"/>
    <property type="match status" value="1"/>
</dbReference>
<evidence type="ECO:0000256" key="5">
    <source>
        <dbReference type="ARBA" id="ARBA00023242"/>
    </source>
</evidence>
<keyword evidence="8" id="KW-1185">Reference proteome</keyword>
<gene>
    <name evidence="7" type="ORF">HaLaN_03627</name>
</gene>
<comment type="similarity">
    <text evidence="2">Belongs to the fl(2)d family.</text>
</comment>
<feature type="non-terminal residue" evidence="7">
    <location>
        <position position="116"/>
    </location>
</feature>
<sequence>EELKELRRREAALQVALAERNLEAAELRREAGAAVVAGEASVVQLKQLLLDPAVSREYARLKGELEEAQRDVKKLQEELAVAHFSQESKIGRQLMTKCRALADENEEMGRELTEGK</sequence>
<dbReference type="GO" id="GO:0005634">
    <property type="term" value="C:nucleus"/>
    <property type="evidence" value="ECO:0007669"/>
    <property type="project" value="UniProtKB-SubCell"/>
</dbReference>
<name>A0A699YKX4_HAELA</name>
<dbReference type="GO" id="GO:0016556">
    <property type="term" value="P:mRNA modification"/>
    <property type="evidence" value="ECO:0007669"/>
    <property type="project" value="InterPro"/>
</dbReference>
<feature type="coiled-coil region" evidence="6">
    <location>
        <begin position="58"/>
        <end position="85"/>
    </location>
</feature>
<proteinExistence type="inferred from homology"/>
<dbReference type="Proteomes" id="UP000485058">
    <property type="component" value="Unassembled WGS sequence"/>
</dbReference>
<feature type="non-terminal residue" evidence="7">
    <location>
        <position position="1"/>
    </location>
</feature>
<evidence type="ECO:0000256" key="1">
    <source>
        <dbReference type="ARBA" id="ARBA00004123"/>
    </source>
</evidence>
<comment type="subcellular location">
    <subcellularLocation>
        <location evidence="1">Nucleus</location>
    </subcellularLocation>
</comment>
<dbReference type="InterPro" id="IPR033757">
    <property type="entry name" value="WTAP"/>
</dbReference>
<accession>A0A699YKX4</accession>
<evidence type="ECO:0000256" key="2">
    <source>
        <dbReference type="ARBA" id="ARBA00010313"/>
    </source>
</evidence>
<reference evidence="7 8" key="1">
    <citation type="submission" date="2020-02" db="EMBL/GenBank/DDBJ databases">
        <title>Draft genome sequence of Haematococcus lacustris strain NIES-144.</title>
        <authorList>
            <person name="Morimoto D."/>
            <person name="Nakagawa S."/>
            <person name="Yoshida T."/>
            <person name="Sawayama S."/>
        </authorList>
    </citation>
    <scope>NUCLEOTIDE SEQUENCE [LARGE SCALE GENOMIC DNA]</scope>
    <source>
        <strain evidence="7 8">NIES-144</strain>
    </source>
</reference>
<dbReference type="GO" id="GO:0006397">
    <property type="term" value="P:mRNA processing"/>
    <property type="evidence" value="ECO:0007669"/>
    <property type="project" value="UniProtKB-KW"/>
</dbReference>
<evidence type="ECO:0000256" key="4">
    <source>
        <dbReference type="ARBA" id="ARBA00023187"/>
    </source>
</evidence>
<evidence type="ECO:0000256" key="6">
    <source>
        <dbReference type="SAM" id="Coils"/>
    </source>
</evidence>
<dbReference type="GO" id="GO:0008380">
    <property type="term" value="P:RNA splicing"/>
    <property type="evidence" value="ECO:0007669"/>
    <property type="project" value="UniProtKB-KW"/>
</dbReference>
<evidence type="ECO:0000313" key="7">
    <source>
        <dbReference type="EMBL" id="GFH08638.1"/>
    </source>
</evidence>
<comment type="caution">
    <text evidence="7">The sequence shown here is derived from an EMBL/GenBank/DDBJ whole genome shotgun (WGS) entry which is preliminary data.</text>
</comment>
<keyword evidence="4" id="KW-0508">mRNA splicing</keyword>
<keyword evidence="5" id="KW-0539">Nucleus</keyword>
<protein>
    <submittedName>
        <fullName evidence="7">Uncharacterized protein</fullName>
    </submittedName>
</protein>
<dbReference type="EMBL" id="BLLF01000174">
    <property type="protein sequence ID" value="GFH08638.1"/>
    <property type="molecule type" value="Genomic_DNA"/>
</dbReference>
<evidence type="ECO:0000256" key="3">
    <source>
        <dbReference type="ARBA" id="ARBA00022664"/>
    </source>
</evidence>
<evidence type="ECO:0000313" key="8">
    <source>
        <dbReference type="Proteomes" id="UP000485058"/>
    </source>
</evidence>